<dbReference type="Pfam" id="PF03091">
    <property type="entry name" value="CutA1"/>
    <property type="match status" value="1"/>
</dbReference>
<gene>
    <name evidence="2" type="ORF">G6045_30095</name>
</gene>
<comment type="caution">
    <text evidence="2">The sequence shown here is derived from an EMBL/GenBank/DDBJ whole genome shotgun (WGS) entry which is preliminary data.</text>
</comment>
<name>A0A6G4XQK9_9ACTN</name>
<dbReference type="InterPro" id="IPR015867">
    <property type="entry name" value="N-reg_PII/ATP_PRibTrfase_C"/>
</dbReference>
<dbReference type="SUPFAM" id="SSF54913">
    <property type="entry name" value="GlnB-like"/>
    <property type="match status" value="1"/>
</dbReference>
<accession>A0A6G4XQK9</accession>
<dbReference type="PANTHER" id="PTHR23419:SF8">
    <property type="entry name" value="FI09726P"/>
    <property type="match status" value="1"/>
</dbReference>
<evidence type="ECO:0000313" key="3">
    <source>
        <dbReference type="Proteomes" id="UP000481109"/>
    </source>
</evidence>
<comment type="similarity">
    <text evidence="1">Belongs to the CutA family.</text>
</comment>
<sequence>MEVATATETREQAVALARIVVESRLAGGAQIIGPVGSAFWHDGEFGIGEEFRLVLKTRGDKYPAVESVLLEHHPWGTPEITALPLLASSDGYRAWMDKTLGD</sequence>
<keyword evidence="3" id="KW-1185">Reference proteome</keyword>
<dbReference type="Gene3D" id="3.30.70.120">
    <property type="match status" value="1"/>
</dbReference>
<evidence type="ECO:0000256" key="1">
    <source>
        <dbReference type="ARBA" id="ARBA00010169"/>
    </source>
</evidence>
<dbReference type="InterPro" id="IPR004323">
    <property type="entry name" value="Ion_tolerance_CutA"/>
</dbReference>
<dbReference type="Proteomes" id="UP000481109">
    <property type="component" value="Unassembled WGS sequence"/>
</dbReference>
<dbReference type="GO" id="GO:0005507">
    <property type="term" value="F:copper ion binding"/>
    <property type="evidence" value="ECO:0007669"/>
    <property type="project" value="TreeGrafter"/>
</dbReference>
<reference evidence="2 3" key="1">
    <citation type="submission" date="2020-02" db="EMBL/GenBank/DDBJ databases">
        <title>Whole-genome analyses of novel actinobacteria.</title>
        <authorList>
            <person name="Sahin N."/>
            <person name="Tokatli A."/>
        </authorList>
    </citation>
    <scope>NUCLEOTIDE SEQUENCE [LARGE SCALE GENOMIC DNA]</scope>
    <source>
        <strain evidence="2 3">YC504</strain>
    </source>
</reference>
<dbReference type="InterPro" id="IPR011322">
    <property type="entry name" value="N-reg_PII-like_a/b"/>
</dbReference>
<organism evidence="2 3">
    <name type="scientific">Streptomyces mesophilus</name>
    <dbReference type="NCBI Taxonomy" id="1775132"/>
    <lineage>
        <taxon>Bacteria</taxon>
        <taxon>Bacillati</taxon>
        <taxon>Actinomycetota</taxon>
        <taxon>Actinomycetes</taxon>
        <taxon>Kitasatosporales</taxon>
        <taxon>Streptomycetaceae</taxon>
        <taxon>Streptomyces</taxon>
    </lineage>
</organism>
<dbReference type="GO" id="GO:0010038">
    <property type="term" value="P:response to metal ion"/>
    <property type="evidence" value="ECO:0007669"/>
    <property type="project" value="InterPro"/>
</dbReference>
<evidence type="ECO:0000313" key="2">
    <source>
        <dbReference type="EMBL" id="NGO79879.1"/>
    </source>
</evidence>
<dbReference type="EMBL" id="JAAKZW010000177">
    <property type="protein sequence ID" value="NGO79879.1"/>
    <property type="molecule type" value="Genomic_DNA"/>
</dbReference>
<protein>
    <submittedName>
        <fullName evidence="2">Divalent-cation tolerance protein CutA</fullName>
    </submittedName>
</protein>
<dbReference type="PANTHER" id="PTHR23419">
    <property type="entry name" value="DIVALENT CATION TOLERANCE CUTA-RELATED"/>
    <property type="match status" value="1"/>
</dbReference>
<dbReference type="AlphaFoldDB" id="A0A6G4XQK9"/>
<proteinExistence type="inferred from homology"/>